<feature type="transmembrane region" description="Helical" evidence="16">
    <location>
        <begin position="154"/>
        <end position="175"/>
    </location>
</feature>
<dbReference type="STRING" id="45065.Lgee_2167"/>
<evidence type="ECO:0000256" key="3">
    <source>
        <dbReference type="ARBA" id="ARBA00010441"/>
    </source>
</evidence>
<evidence type="ECO:0000256" key="11">
    <source>
        <dbReference type="ARBA" id="ARBA00023136"/>
    </source>
</evidence>
<reference evidence="17 18" key="1">
    <citation type="submission" date="2015-11" db="EMBL/GenBank/DDBJ databases">
        <title>Genomic analysis of 38 Legionella species identifies large and diverse effector repertoires.</title>
        <authorList>
            <person name="Burstein D."/>
            <person name="Amaro F."/>
            <person name="Zusman T."/>
            <person name="Lifshitz Z."/>
            <person name="Cohen O."/>
            <person name="Gilbert J.A."/>
            <person name="Pupko T."/>
            <person name="Shuman H.A."/>
            <person name="Segal G."/>
        </authorList>
    </citation>
    <scope>NUCLEOTIDE SEQUENCE [LARGE SCALE GENOMIC DNA]</scope>
    <source>
        <strain evidence="17 18">ATCC 49504</strain>
    </source>
</reference>
<dbReference type="PANTHER" id="PTHR14269:SF11">
    <property type="entry name" value="CDP-DIACYLGLYCEROL--GLYCEROL-3-PHOSPHATE 3-PHOSPHATIDYLTRANSFERASE"/>
    <property type="match status" value="1"/>
</dbReference>
<comment type="pathway">
    <text evidence="2">Phospholipid metabolism; phosphatidylglycerol biosynthesis; phosphatidylglycerol from CDP-diacylglycerol: step 1/2.</text>
</comment>
<organism evidence="17 18">
    <name type="scientific">Legionella geestiana</name>
    <dbReference type="NCBI Taxonomy" id="45065"/>
    <lineage>
        <taxon>Bacteria</taxon>
        <taxon>Pseudomonadati</taxon>
        <taxon>Pseudomonadota</taxon>
        <taxon>Gammaproteobacteria</taxon>
        <taxon>Legionellales</taxon>
        <taxon>Legionellaceae</taxon>
        <taxon>Legionella</taxon>
    </lineage>
</organism>
<dbReference type="Gene3D" id="1.20.120.1760">
    <property type="match status" value="1"/>
</dbReference>
<keyword evidence="11 16" id="KW-0472">Membrane</keyword>
<dbReference type="InterPro" id="IPR043130">
    <property type="entry name" value="CDP-OH_PTrfase_TM_dom"/>
</dbReference>
<dbReference type="GO" id="GO:0046474">
    <property type="term" value="P:glycerophospholipid biosynthetic process"/>
    <property type="evidence" value="ECO:0007669"/>
    <property type="project" value="TreeGrafter"/>
</dbReference>
<evidence type="ECO:0000313" key="17">
    <source>
        <dbReference type="EMBL" id="KTC96484.1"/>
    </source>
</evidence>
<feature type="transmembrane region" description="Helical" evidence="16">
    <location>
        <begin position="12"/>
        <end position="29"/>
    </location>
</feature>
<feature type="transmembrane region" description="Helical" evidence="16">
    <location>
        <begin position="127"/>
        <end position="148"/>
    </location>
</feature>
<dbReference type="PANTHER" id="PTHR14269">
    <property type="entry name" value="CDP-DIACYLGLYCEROL--GLYCEROL-3-PHOSPHATE 3-PHOSPHATIDYLTRANSFERASE-RELATED"/>
    <property type="match status" value="1"/>
</dbReference>
<evidence type="ECO:0000256" key="6">
    <source>
        <dbReference type="ARBA" id="ARBA00022516"/>
    </source>
</evidence>
<comment type="caution">
    <text evidence="17">The sequence shown here is derived from an EMBL/GenBank/DDBJ whole genome shotgun (WGS) entry which is preliminary data.</text>
</comment>
<keyword evidence="7 15" id="KW-0808">Transferase</keyword>
<evidence type="ECO:0000256" key="8">
    <source>
        <dbReference type="ARBA" id="ARBA00022692"/>
    </source>
</evidence>
<evidence type="ECO:0000313" key="18">
    <source>
        <dbReference type="Proteomes" id="UP000054785"/>
    </source>
</evidence>
<keyword evidence="10" id="KW-0443">Lipid metabolism</keyword>
<keyword evidence="6" id="KW-0444">Lipid biosynthesis</keyword>
<dbReference type="GO" id="GO:0016020">
    <property type="term" value="C:membrane"/>
    <property type="evidence" value="ECO:0007669"/>
    <property type="project" value="UniProtKB-SubCell"/>
</dbReference>
<keyword evidence="18" id="KW-1185">Reference proteome</keyword>
<feature type="transmembrane region" description="Helical" evidence="16">
    <location>
        <begin position="98"/>
        <end position="115"/>
    </location>
</feature>
<keyword evidence="13" id="KW-1208">Phospholipid metabolism</keyword>
<comment type="similarity">
    <text evidence="3 15">Belongs to the CDP-alcohol phosphatidyltransferase class-I family.</text>
</comment>
<sequence length="189" mass="21263">MSPMKARYIPNALTLFRLCLIVPFLVFLHQGAYTHALYTFLLAGVTDALDGWLARHFGWQTLFGSFADPLADKLLVASSFISLALLGTLPWWLVALVFLRDLTISLGVLGWYYFIRIRLHFAPTRLSKINTTVQLMLVLAALLKLSGLQFSDSLMTTLVFLTTLTTGATYIDYVWTWGRKALRAKCPAQ</sequence>
<name>A0A0W0TLK5_9GAMM</name>
<evidence type="ECO:0000256" key="5">
    <source>
        <dbReference type="ARBA" id="ARBA00014944"/>
    </source>
</evidence>
<evidence type="ECO:0000256" key="12">
    <source>
        <dbReference type="ARBA" id="ARBA00023209"/>
    </source>
</evidence>
<dbReference type="Pfam" id="PF01066">
    <property type="entry name" value="CDP-OH_P_transf"/>
    <property type="match status" value="1"/>
</dbReference>
<keyword evidence="8 16" id="KW-0812">Transmembrane</keyword>
<evidence type="ECO:0000256" key="2">
    <source>
        <dbReference type="ARBA" id="ARBA00005042"/>
    </source>
</evidence>
<accession>A0A0W0TLK5</accession>
<dbReference type="PATRIC" id="fig|45065.4.peg.2357"/>
<evidence type="ECO:0000256" key="7">
    <source>
        <dbReference type="ARBA" id="ARBA00022679"/>
    </source>
</evidence>
<dbReference type="GO" id="GO:0008444">
    <property type="term" value="F:CDP-diacylglycerol-glycerol-3-phosphate 3-phosphatidyltransferase activity"/>
    <property type="evidence" value="ECO:0007669"/>
    <property type="project" value="UniProtKB-EC"/>
</dbReference>
<keyword evidence="12" id="KW-0594">Phospholipid biosynthesis</keyword>
<dbReference type="PIRSF" id="PIRSF000847">
    <property type="entry name" value="Phos_ph_gly_syn"/>
    <property type="match status" value="1"/>
</dbReference>
<proteinExistence type="inferred from homology"/>
<dbReference type="Proteomes" id="UP000054785">
    <property type="component" value="Unassembled WGS sequence"/>
</dbReference>
<comment type="subcellular location">
    <subcellularLocation>
        <location evidence="1">Membrane</location>
        <topology evidence="1">Multi-pass membrane protein</topology>
    </subcellularLocation>
</comment>
<dbReference type="InterPro" id="IPR050324">
    <property type="entry name" value="CDP-alcohol_PTase-I"/>
</dbReference>
<dbReference type="EMBL" id="LNYC01000074">
    <property type="protein sequence ID" value="KTC96484.1"/>
    <property type="molecule type" value="Genomic_DNA"/>
</dbReference>
<evidence type="ECO:0000256" key="13">
    <source>
        <dbReference type="ARBA" id="ARBA00023264"/>
    </source>
</evidence>
<dbReference type="InterPro" id="IPR000462">
    <property type="entry name" value="CDP-OH_P_trans"/>
</dbReference>
<dbReference type="PROSITE" id="PS00379">
    <property type="entry name" value="CDP_ALCOHOL_P_TRANSF"/>
    <property type="match status" value="1"/>
</dbReference>
<evidence type="ECO:0000256" key="1">
    <source>
        <dbReference type="ARBA" id="ARBA00004141"/>
    </source>
</evidence>
<comment type="catalytic activity">
    <reaction evidence="14">
        <text>a CDP-1,2-diacyl-sn-glycerol + sn-glycerol 3-phosphate = a 1,2-diacyl-sn-glycero-3-phospho-(1'-sn-glycero-3'-phosphate) + CMP + H(+)</text>
        <dbReference type="Rhea" id="RHEA:12593"/>
        <dbReference type="ChEBI" id="CHEBI:15378"/>
        <dbReference type="ChEBI" id="CHEBI:57597"/>
        <dbReference type="ChEBI" id="CHEBI:58332"/>
        <dbReference type="ChEBI" id="CHEBI:60110"/>
        <dbReference type="ChEBI" id="CHEBI:60377"/>
        <dbReference type="EC" id="2.7.8.5"/>
    </reaction>
</comment>
<evidence type="ECO:0000256" key="15">
    <source>
        <dbReference type="RuleBase" id="RU003750"/>
    </source>
</evidence>
<evidence type="ECO:0000256" key="16">
    <source>
        <dbReference type="SAM" id="Phobius"/>
    </source>
</evidence>
<evidence type="ECO:0000256" key="9">
    <source>
        <dbReference type="ARBA" id="ARBA00022989"/>
    </source>
</evidence>
<keyword evidence="9 16" id="KW-1133">Transmembrane helix</keyword>
<protein>
    <recommendedName>
        <fullName evidence="5">CDP-diacylglycerol--glycerol-3-phosphate 3-phosphatidyltransferase</fullName>
        <ecNumber evidence="4">2.7.8.5</ecNumber>
    </recommendedName>
</protein>
<dbReference type="InterPro" id="IPR004570">
    <property type="entry name" value="Phosphatidylglycerol_P_synth"/>
</dbReference>
<evidence type="ECO:0000256" key="4">
    <source>
        <dbReference type="ARBA" id="ARBA00013170"/>
    </source>
</evidence>
<dbReference type="AlphaFoldDB" id="A0A0W0TLK5"/>
<evidence type="ECO:0000256" key="14">
    <source>
        <dbReference type="ARBA" id="ARBA00048586"/>
    </source>
</evidence>
<dbReference type="InterPro" id="IPR048254">
    <property type="entry name" value="CDP_ALCOHOL_P_TRANSF_CS"/>
</dbReference>
<gene>
    <name evidence="17" type="ORF">Lgee_2167</name>
</gene>
<evidence type="ECO:0000256" key="10">
    <source>
        <dbReference type="ARBA" id="ARBA00023098"/>
    </source>
</evidence>
<dbReference type="EC" id="2.7.8.5" evidence="4"/>